<dbReference type="SMART" id="SM00849">
    <property type="entry name" value="Lactamase_B"/>
    <property type="match status" value="1"/>
</dbReference>
<reference evidence="2 3" key="1">
    <citation type="journal article" date="2017" name="Water Res.">
        <title>Comammox in drinking water systems.</title>
        <authorList>
            <person name="Wang Y."/>
            <person name="Ma L."/>
            <person name="Mao Y."/>
            <person name="Jiang X."/>
            <person name="Xia Y."/>
            <person name="Yu K."/>
            <person name="Li B."/>
            <person name="Zhang T."/>
        </authorList>
    </citation>
    <scope>NUCLEOTIDE SEQUENCE [LARGE SCALE GENOMIC DNA]</scope>
    <source>
        <strain evidence="2">SG_bin8</strain>
    </source>
</reference>
<dbReference type="InterPro" id="IPR041516">
    <property type="entry name" value="LACTB2_WH"/>
</dbReference>
<comment type="caution">
    <text evidence="2">The sequence shown here is derived from an EMBL/GenBank/DDBJ whole genome shotgun (WGS) entry which is preliminary data.</text>
</comment>
<dbReference type="PANTHER" id="PTHR23131:SF0">
    <property type="entry name" value="ENDORIBONUCLEASE LACTB2"/>
    <property type="match status" value="1"/>
</dbReference>
<dbReference type="RefSeq" id="WP_376799897.1">
    <property type="nucleotide sequence ID" value="NZ_DBNB01000008.1"/>
</dbReference>
<dbReference type="SUPFAM" id="SSF56281">
    <property type="entry name" value="Metallo-hydrolase/oxidoreductase"/>
    <property type="match status" value="1"/>
</dbReference>
<dbReference type="Proteomes" id="UP000192872">
    <property type="component" value="Unassembled WGS sequence"/>
</dbReference>
<evidence type="ECO:0000313" key="2">
    <source>
        <dbReference type="EMBL" id="OQW49679.1"/>
    </source>
</evidence>
<accession>A0A1W9HQF4</accession>
<gene>
    <name evidence="2" type="ORF">A4S15_02910</name>
</gene>
<protein>
    <submittedName>
        <fullName evidence="2">MBL fold metallo-hydrolase</fullName>
    </submittedName>
</protein>
<dbReference type="GO" id="GO:0016787">
    <property type="term" value="F:hydrolase activity"/>
    <property type="evidence" value="ECO:0007669"/>
    <property type="project" value="UniProtKB-KW"/>
</dbReference>
<dbReference type="CDD" id="cd16278">
    <property type="entry name" value="metallo-hydrolase-like_MBL-fold"/>
    <property type="match status" value="1"/>
</dbReference>
<evidence type="ECO:0000259" key="1">
    <source>
        <dbReference type="SMART" id="SM00849"/>
    </source>
</evidence>
<dbReference type="Pfam" id="PF17778">
    <property type="entry name" value="WHD_BLACT"/>
    <property type="match status" value="1"/>
</dbReference>
<dbReference type="Pfam" id="PF00753">
    <property type="entry name" value="Lactamase_B"/>
    <property type="match status" value="1"/>
</dbReference>
<feature type="domain" description="Metallo-beta-lactamase" evidence="1">
    <location>
        <begin position="40"/>
        <end position="216"/>
    </location>
</feature>
<evidence type="ECO:0000313" key="3">
    <source>
        <dbReference type="Proteomes" id="UP000192872"/>
    </source>
</evidence>
<dbReference type="InterPro" id="IPR036388">
    <property type="entry name" value="WH-like_DNA-bd_sf"/>
</dbReference>
<name>A0A1W9HQF4_9HYPH</name>
<dbReference type="EMBL" id="LWDL01000031">
    <property type="protein sequence ID" value="OQW49679.1"/>
    <property type="molecule type" value="Genomic_DNA"/>
</dbReference>
<organism evidence="2 3">
    <name type="scientific">Candidatus Raskinella chloraquaticus</name>
    <dbReference type="NCBI Taxonomy" id="1951219"/>
    <lineage>
        <taxon>Bacteria</taxon>
        <taxon>Pseudomonadati</taxon>
        <taxon>Pseudomonadota</taxon>
        <taxon>Alphaproteobacteria</taxon>
        <taxon>Hyphomicrobiales</taxon>
        <taxon>Phreatobacteraceae</taxon>
        <taxon>Candidatus Raskinella</taxon>
    </lineage>
</organism>
<dbReference type="InterPro" id="IPR036866">
    <property type="entry name" value="RibonucZ/Hydroxyglut_hydro"/>
</dbReference>
<dbReference type="AlphaFoldDB" id="A0A1W9HQF4"/>
<dbReference type="STRING" id="1827387.A4S15_02910"/>
<keyword evidence="2" id="KW-0378">Hydrolase</keyword>
<dbReference type="Gene3D" id="3.60.15.10">
    <property type="entry name" value="Ribonuclease Z/Hydroxyacylglutathione hydrolase-like"/>
    <property type="match status" value="1"/>
</dbReference>
<sequence>MADDIPFDRSLVFEYGRADWLSPRLRRLIANNPSPFTFVGTNTYIVGVGRVAVIDPGPDDPVHLAGLIKNLNGEKVEAILVTHTHRDHSPLAVRLKELTGAPVLGIGPHIAARPLNFGEFDRLEASADTQFVPDRALGDGEIIAGDGWTLETVPTPGHTMNHAAFAFKEDNVLFAGDHVMAWATSVIAPPDGSMSAYMASLRRVAARPETVYWPGHGGPVRNAKQFAAAYVKHRLMREAAILRQLKEGLTTIPALVGAIYQGLDQKLTGAAGLSVLAHLEDLVQRQLVIAAPAATLTATYHPAG</sequence>
<dbReference type="PANTHER" id="PTHR23131">
    <property type="entry name" value="ENDORIBONUCLEASE LACTB2"/>
    <property type="match status" value="1"/>
</dbReference>
<proteinExistence type="predicted"/>
<dbReference type="Gene3D" id="1.10.10.10">
    <property type="entry name" value="Winged helix-like DNA-binding domain superfamily/Winged helix DNA-binding domain"/>
    <property type="match status" value="1"/>
</dbReference>
<dbReference type="InterPro" id="IPR050662">
    <property type="entry name" value="Sec-metab_biosynth-thioest"/>
</dbReference>
<dbReference type="InterPro" id="IPR001279">
    <property type="entry name" value="Metallo-B-lactamas"/>
</dbReference>